<comment type="subunit">
    <text evidence="3">Homodimer.</text>
</comment>
<comment type="cofactor">
    <cofactor evidence="1">
        <name>pyridoxal 5'-phosphate</name>
        <dbReference type="ChEBI" id="CHEBI:597326"/>
    </cofactor>
</comment>
<dbReference type="InterPro" id="IPR015424">
    <property type="entry name" value="PyrdxlP-dep_Trfase"/>
</dbReference>
<dbReference type="GO" id="GO:0008483">
    <property type="term" value="F:transaminase activity"/>
    <property type="evidence" value="ECO:0007669"/>
    <property type="project" value="UniProtKB-KW"/>
</dbReference>
<keyword evidence="9" id="KW-1185">Reference proteome</keyword>
<evidence type="ECO:0000259" key="7">
    <source>
        <dbReference type="Pfam" id="PF00155"/>
    </source>
</evidence>
<comment type="similarity">
    <text evidence="2">Belongs to the class-I pyridoxal-phosphate-dependent aminotransferase family.</text>
</comment>
<protein>
    <submittedName>
        <fullName evidence="8">PLP-dependent aminotransferase family protein</fullName>
    </submittedName>
</protein>
<evidence type="ECO:0000256" key="4">
    <source>
        <dbReference type="ARBA" id="ARBA00022576"/>
    </source>
</evidence>
<dbReference type="InterPro" id="IPR004839">
    <property type="entry name" value="Aminotransferase_I/II_large"/>
</dbReference>
<evidence type="ECO:0000256" key="6">
    <source>
        <dbReference type="ARBA" id="ARBA00022898"/>
    </source>
</evidence>
<keyword evidence="5 8" id="KW-0808">Transferase</keyword>
<gene>
    <name evidence="8" type="ORF">EHS11_12995</name>
</gene>
<name>A0A4R9LP36_9LEPT</name>
<comment type="caution">
    <text evidence="8">The sequence shown here is derived from an EMBL/GenBank/DDBJ whole genome shotgun (WGS) entry which is preliminary data.</text>
</comment>
<organism evidence="8 9">
    <name type="scientific">Leptospira ilyithenensis</name>
    <dbReference type="NCBI Taxonomy" id="2484901"/>
    <lineage>
        <taxon>Bacteria</taxon>
        <taxon>Pseudomonadati</taxon>
        <taxon>Spirochaetota</taxon>
        <taxon>Spirochaetia</taxon>
        <taxon>Leptospirales</taxon>
        <taxon>Leptospiraceae</taxon>
        <taxon>Leptospira</taxon>
    </lineage>
</organism>
<evidence type="ECO:0000256" key="2">
    <source>
        <dbReference type="ARBA" id="ARBA00007441"/>
    </source>
</evidence>
<dbReference type="FunFam" id="3.40.640.10:FF:000053">
    <property type="entry name" value="Aminotransferase, class I"/>
    <property type="match status" value="1"/>
</dbReference>
<dbReference type="InterPro" id="IPR015422">
    <property type="entry name" value="PyrdxlP-dep_Trfase_small"/>
</dbReference>
<evidence type="ECO:0000256" key="1">
    <source>
        <dbReference type="ARBA" id="ARBA00001933"/>
    </source>
</evidence>
<dbReference type="Proteomes" id="UP000298264">
    <property type="component" value="Unassembled WGS sequence"/>
</dbReference>
<dbReference type="RefSeq" id="WP_135764838.1">
    <property type="nucleotide sequence ID" value="NZ_RQHV01000053.1"/>
</dbReference>
<dbReference type="GO" id="GO:0030170">
    <property type="term" value="F:pyridoxal phosphate binding"/>
    <property type="evidence" value="ECO:0007669"/>
    <property type="project" value="InterPro"/>
</dbReference>
<dbReference type="Pfam" id="PF00155">
    <property type="entry name" value="Aminotran_1_2"/>
    <property type="match status" value="1"/>
</dbReference>
<evidence type="ECO:0000256" key="5">
    <source>
        <dbReference type="ARBA" id="ARBA00022679"/>
    </source>
</evidence>
<evidence type="ECO:0000313" key="9">
    <source>
        <dbReference type="Proteomes" id="UP000298264"/>
    </source>
</evidence>
<keyword evidence="6" id="KW-0663">Pyridoxal phosphate</keyword>
<dbReference type="PANTHER" id="PTHR42790:SF19">
    <property type="entry name" value="KYNURENINE_ALPHA-AMINOADIPATE AMINOTRANSFERASE, MITOCHONDRIAL"/>
    <property type="match status" value="1"/>
</dbReference>
<evidence type="ECO:0000256" key="3">
    <source>
        <dbReference type="ARBA" id="ARBA00011738"/>
    </source>
</evidence>
<evidence type="ECO:0000313" key="8">
    <source>
        <dbReference type="EMBL" id="TGN09147.1"/>
    </source>
</evidence>
<dbReference type="InterPro" id="IPR050859">
    <property type="entry name" value="Class-I_PLP-dep_aminotransf"/>
</dbReference>
<dbReference type="InterPro" id="IPR015421">
    <property type="entry name" value="PyrdxlP-dep_Trfase_major"/>
</dbReference>
<keyword evidence="4 8" id="KW-0032">Aminotransferase</keyword>
<dbReference type="EMBL" id="RQHV01000053">
    <property type="protein sequence ID" value="TGN09147.1"/>
    <property type="molecule type" value="Genomic_DNA"/>
</dbReference>
<dbReference type="GO" id="GO:1901605">
    <property type="term" value="P:alpha-amino acid metabolic process"/>
    <property type="evidence" value="ECO:0007669"/>
    <property type="project" value="TreeGrafter"/>
</dbReference>
<dbReference type="AlphaFoldDB" id="A0A4R9LP36"/>
<dbReference type="CDD" id="cd00609">
    <property type="entry name" value="AAT_like"/>
    <property type="match status" value="1"/>
</dbReference>
<dbReference type="Gene3D" id="3.90.1150.10">
    <property type="entry name" value="Aspartate Aminotransferase, domain 1"/>
    <property type="match status" value="1"/>
</dbReference>
<accession>A0A4R9LP36</accession>
<proteinExistence type="inferred from homology"/>
<dbReference type="PANTHER" id="PTHR42790">
    <property type="entry name" value="AMINOTRANSFERASE"/>
    <property type="match status" value="1"/>
</dbReference>
<reference evidence="8" key="1">
    <citation type="journal article" date="2019" name="PLoS Negl. Trop. Dis.">
        <title>Revisiting the worldwide diversity of Leptospira species in the environment.</title>
        <authorList>
            <person name="Vincent A.T."/>
            <person name="Schiettekatte O."/>
            <person name="Bourhy P."/>
            <person name="Veyrier F.J."/>
            <person name="Picardeau M."/>
        </authorList>
    </citation>
    <scope>NUCLEOTIDE SEQUENCE [LARGE SCALE GENOMIC DNA]</scope>
    <source>
        <strain evidence="8">201400974</strain>
    </source>
</reference>
<dbReference type="SUPFAM" id="SSF53383">
    <property type="entry name" value="PLP-dependent transferases"/>
    <property type="match status" value="1"/>
</dbReference>
<sequence length="393" mass="44599">MNHIFSDRISDVPKSFLREILKTTVNEDVISFAGGLPNRDLFPIGEIKKASVKVLDEFGGDALQYSNSEGYLELRKWISDRYALKMGILVNPDNILITTGSQQGLDLIGKTLINESEYVAIEEPGYLGAIQAFSLYRPRFLPIPLHFDGLDLKTLQSTFQSYAVKLIYGVPNFQNPSGLSHSDENRDEVAKIISNSNTILVEDDPYGELQFQGEKRRSYFSRIPEQTVLLGSFSKIFAPSLRIGWMVAPDRLMEKLIIAKQASDLHTNYFGQRILHQYLTDNDLDLHITKIKEKYSKQKEAMISAIGKYFPKEIKYSNPNGGMFLWVILPEQLSSRVVFDLAIKEKVAFVPGDPFYINRTNANTMRLNFSCVDEETIETGIRRLGKIISDFIS</sequence>
<feature type="domain" description="Aminotransferase class I/classII large" evidence="7">
    <location>
        <begin position="43"/>
        <end position="384"/>
    </location>
</feature>
<dbReference type="OrthoDB" id="9802328at2"/>
<dbReference type="Gene3D" id="3.40.640.10">
    <property type="entry name" value="Type I PLP-dependent aspartate aminotransferase-like (Major domain)"/>
    <property type="match status" value="1"/>
</dbReference>